<dbReference type="InterPro" id="IPR037185">
    <property type="entry name" value="EmrE-like"/>
</dbReference>
<feature type="transmembrane region" description="Helical" evidence="1">
    <location>
        <begin position="243"/>
        <end position="266"/>
    </location>
</feature>
<feature type="transmembrane region" description="Helical" evidence="1">
    <location>
        <begin position="49"/>
        <end position="70"/>
    </location>
</feature>
<reference evidence="3" key="1">
    <citation type="submission" date="2022-11" db="EMBL/GenBank/DDBJ databases">
        <title>Biodiversity and phylogenetic relationships of bacteria.</title>
        <authorList>
            <person name="Machado R.A.R."/>
            <person name="Bhat A."/>
            <person name="Loulou A."/>
            <person name="Kallel S."/>
        </authorList>
    </citation>
    <scope>NUCLEOTIDE SEQUENCE</scope>
    <source>
        <strain evidence="3">K-TC2</strain>
    </source>
</reference>
<keyword evidence="1" id="KW-1133">Transmembrane helix</keyword>
<feature type="transmembrane region" description="Helical" evidence="1">
    <location>
        <begin position="189"/>
        <end position="209"/>
    </location>
</feature>
<feature type="transmembrane region" description="Helical" evidence="1">
    <location>
        <begin position="21"/>
        <end position="43"/>
    </location>
</feature>
<dbReference type="GO" id="GO:0016020">
    <property type="term" value="C:membrane"/>
    <property type="evidence" value="ECO:0007669"/>
    <property type="project" value="InterPro"/>
</dbReference>
<evidence type="ECO:0000256" key="1">
    <source>
        <dbReference type="SAM" id="Phobius"/>
    </source>
</evidence>
<evidence type="ECO:0000313" key="4">
    <source>
        <dbReference type="Proteomes" id="UP001144805"/>
    </source>
</evidence>
<protein>
    <submittedName>
        <fullName evidence="3">DMT family transporter</fullName>
    </submittedName>
</protein>
<dbReference type="PANTHER" id="PTHR22911">
    <property type="entry name" value="ACYL-MALONYL CONDENSING ENZYME-RELATED"/>
    <property type="match status" value="1"/>
</dbReference>
<dbReference type="InterPro" id="IPR000620">
    <property type="entry name" value="EamA_dom"/>
</dbReference>
<sequence>MSPPLPTADAEATLRLRGIALYCLAMLLFSCTDACAKFAGQFVPVMEVVWLRFLVQVVLAALVFQPWRAIALYKTRRPVMQFLRGMFLAGSTIFNFLAIHELPLDMTMSIGFSAPFITAALAGPLLGEWAGPRRWAAILVGFAGVLVITMPGFGALKPAIFLSLAAACSNAFYILSTRLMTRTESSAGLLLYSALIPMLVLSPVSLPVMAVPPTILVALCLFLTGALAFAGHWCLVRAHHMTAVPVLAPFMYTGLIWMILLGYVFFGDVPEPRTLVGAAIIIASGLYLLYRERVKAPERQQPIDVLDG</sequence>
<feature type="transmembrane region" description="Helical" evidence="1">
    <location>
        <begin position="272"/>
        <end position="290"/>
    </location>
</feature>
<feature type="domain" description="EamA" evidence="2">
    <location>
        <begin position="17"/>
        <end position="149"/>
    </location>
</feature>
<keyword evidence="1" id="KW-0472">Membrane</keyword>
<name>A0A9X3E5M0_9HYPH</name>
<dbReference type="SUPFAM" id="SSF103481">
    <property type="entry name" value="Multidrug resistance efflux transporter EmrE"/>
    <property type="match status" value="2"/>
</dbReference>
<dbReference type="PANTHER" id="PTHR22911:SF103">
    <property type="entry name" value="BLR2811 PROTEIN"/>
    <property type="match status" value="1"/>
</dbReference>
<accession>A0A9X3E5M0</accession>
<dbReference type="RefSeq" id="WP_266341252.1">
    <property type="nucleotide sequence ID" value="NZ_JAPKNK010000017.1"/>
</dbReference>
<keyword evidence="1" id="KW-0812">Transmembrane</keyword>
<dbReference type="EMBL" id="JAPKNK010000017">
    <property type="protein sequence ID" value="MCX5572291.1"/>
    <property type="molecule type" value="Genomic_DNA"/>
</dbReference>
<feature type="transmembrane region" description="Helical" evidence="1">
    <location>
        <begin position="106"/>
        <end position="126"/>
    </location>
</feature>
<gene>
    <name evidence="3" type="ORF">OSH07_24020</name>
</gene>
<comment type="caution">
    <text evidence="3">The sequence shown here is derived from an EMBL/GenBank/DDBJ whole genome shotgun (WGS) entry which is preliminary data.</text>
</comment>
<keyword evidence="4" id="KW-1185">Reference proteome</keyword>
<feature type="transmembrane region" description="Helical" evidence="1">
    <location>
        <begin position="82"/>
        <end position="100"/>
    </location>
</feature>
<dbReference type="Proteomes" id="UP001144805">
    <property type="component" value="Unassembled WGS sequence"/>
</dbReference>
<feature type="transmembrane region" description="Helical" evidence="1">
    <location>
        <begin position="135"/>
        <end position="153"/>
    </location>
</feature>
<feature type="transmembrane region" description="Helical" evidence="1">
    <location>
        <begin position="159"/>
        <end position="177"/>
    </location>
</feature>
<evidence type="ECO:0000259" key="2">
    <source>
        <dbReference type="Pfam" id="PF00892"/>
    </source>
</evidence>
<proteinExistence type="predicted"/>
<dbReference type="Pfam" id="PF00892">
    <property type="entry name" value="EamA"/>
    <property type="match status" value="2"/>
</dbReference>
<evidence type="ECO:0000313" key="3">
    <source>
        <dbReference type="EMBL" id="MCX5572291.1"/>
    </source>
</evidence>
<organism evidence="3 4">
    <name type="scientific">Kaistia nematophila</name>
    <dbReference type="NCBI Taxonomy" id="2994654"/>
    <lineage>
        <taxon>Bacteria</taxon>
        <taxon>Pseudomonadati</taxon>
        <taxon>Pseudomonadota</taxon>
        <taxon>Alphaproteobacteria</taxon>
        <taxon>Hyphomicrobiales</taxon>
        <taxon>Kaistiaceae</taxon>
        <taxon>Kaistia</taxon>
    </lineage>
</organism>
<feature type="transmembrane region" description="Helical" evidence="1">
    <location>
        <begin position="215"/>
        <end position="236"/>
    </location>
</feature>
<dbReference type="AlphaFoldDB" id="A0A9X3E5M0"/>
<feature type="domain" description="EamA" evidence="2">
    <location>
        <begin position="158"/>
        <end position="285"/>
    </location>
</feature>